<feature type="domain" description="JAB" evidence="6">
    <location>
        <begin position="29"/>
        <end position="131"/>
    </location>
</feature>
<gene>
    <name evidence="7" type="ORF">LX78_01365</name>
</gene>
<dbReference type="OrthoDB" id="517279at2"/>
<evidence type="ECO:0000256" key="3">
    <source>
        <dbReference type="ARBA" id="ARBA00022801"/>
    </source>
</evidence>
<dbReference type="GO" id="GO:0006508">
    <property type="term" value="P:proteolysis"/>
    <property type="evidence" value="ECO:0007669"/>
    <property type="project" value="UniProtKB-KW"/>
</dbReference>
<dbReference type="SUPFAM" id="SSF102712">
    <property type="entry name" value="JAB1/MPN domain"/>
    <property type="match status" value="1"/>
</dbReference>
<keyword evidence="8" id="KW-1185">Reference proteome</keyword>
<dbReference type="RefSeq" id="WP_109681873.1">
    <property type="nucleotide sequence ID" value="NZ_QGGP01000002.1"/>
</dbReference>
<reference evidence="7 8" key="1">
    <citation type="submission" date="2018-05" db="EMBL/GenBank/DDBJ databases">
        <title>Genomic Encyclopedia of Archaeal and Bacterial Type Strains, Phase II (KMG-II): from individual species to whole genera.</title>
        <authorList>
            <person name="Goeker M."/>
        </authorList>
    </citation>
    <scope>NUCLEOTIDE SEQUENCE [LARGE SCALE GENOMIC DNA]</scope>
    <source>
        <strain evidence="7 8">DSM 22637</strain>
    </source>
</reference>
<evidence type="ECO:0000313" key="7">
    <source>
        <dbReference type="EMBL" id="PWK20014.1"/>
    </source>
</evidence>
<dbReference type="Gene3D" id="3.40.140.10">
    <property type="entry name" value="Cytidine Deaminase, domain 2"/>
    <property type="match status" value="1"/>
</dbReference>
<evidence type="ECO:0000259" key="6">
    <source>
        <dbReference type="Pfam" id="PF14464"/>
    </source>
</evidence>
<keyword evidence="4" id="KW-0862">Zinc</keyword>
<proteinExistence type="predicted"/>
<dbReference type="Proteomes" id="UP000245430">
    <property type="component" value="Unassembled WGS sequence"/>
</dbReference>
<evidence type="ECO:0000256" key="1">
    <source>
        <dbReference type="ARBA" id="ARBA00022670"/>
    </source>
</evidence>
<dbReference type="Pfam" id="PF14464">
    <property type="entry name" value="Prok-JAB"/>
    <property type="match status" value="1"/>
</dbReference>
<dbReference type="GO" id="GO:0008237">
    <property type="term" value="F:metallopeptidase activity"/>
    <property type="evidence" value="ECO:0007669"/>
    <property type="project" value="UniProtKB-KW"/>
</dbReference>
<comment type="caution">
    <text evidence="7">The sequence shown here is derived from an EMBL/GenBank/DDBJ whole genome shotgun (WGS) entry which is preliminary data.</text>
</comment>
<dbReference type="InterPro" id="IPR028090">
    <property type="entry name" value="JAB_dom_prok"/>
</dbReference>
<sequence>MITVKLGNVKVKIYKNVIDKMNDYIQDVSYKPESGGILMGYVLKENVFAINDISVPSKLDKASRYNFTRSKKNAQQILNKAFNNSDGKQIYLGEWHTHPEDFPSPSNLDFKSIKKQFQGNILNSPLIFMIIYGRKGFYITYEKGDSIRSAQNISFKSLN</sequence>
<protein>
    <submittedName>
        <fullName evidence="7">Integrative and conjugative element protein (TIGR02256 family)</fullName>
    </submittedName>
</protein>
<dbReference type="AlphaFoldDB" id="A0A316DPW7"/>
<keyword evidence="1" id="KW-0645">Protease</keyword>
<organism evidence="7 8">
    <name type="scientific">Xanthomarina spongicola</name>
    <dbReference type="NCBI Taxonomy" id="570520"/>
    <lineage>
        <taxon>Bacteria</taxon>
        <taxon>Pseudomonadati</taxon>
        <taxon>Bacteroidota</taxon>
        <taxon>Flavobacteriia</taxon>
        <taxon>Flavobacteriales</taxon>
        <taxon>Flavobacteriaceae</taxon>
        <taxon>Xanthomarina</taxon>
    </lineage>
</organism>
<evidence type="ECO:0000313" key="8">
    <source>
        <dbReference type="Proteomes" id="UP000245430"/>
    </source>
</evidence>
<evidence type="ECO:0000256" key="5">
    <source>
        <dbReference type="ARBA" id="ARBA00023049"/>
    </source>
</evidence>
<dbReference type="EMBL" id="QGGP01000002">
    <property type="protein sequence ID" value="PWK20014.1"/>
    <property type="molecule type" value="Genomic_DNA"/>
</dbReference>
<evidence type="ECO:0000256" key="2">
    <source>
        <dbReference type="ARBA" id="ARBA00022723"/>
    </source>
</evidence>
<keyword evidence="3" id="KW-0378">Hydrolase</keyword>
<accession>A0A316DPW7</accession>
<keyword evidence="5" id="KW-0482">Metalloprotease</keyword>
<keyword evidence="2" id="KW-0479">Metal-binding</keyword>
<name>A0A316DPW7_9FLAO</name>
<evidence type="ECO:0000256" key="4">
    <source>
        <dbReference type="ARBA" id="ARBA00022833"/>
    </source>
</evidence>
<dbReference type="GO" id="GO:0046872">
    <property type="term" value="F:metal ion binding"/>
    <property type="evidence" value="ECO:0007669"/>
    <property type="project" value="UniProtKB-KW"/>
</dbReference>